<name>A0A2P2NSH2_RHIMU</name>
<evidence type="ECO:0000256" key="1">
    <source>
        <dbReference type="SAM" id="Phobius"/>
    </source>
</evidence>
<sequence>MTQLRSKRSDPNRCAPPDLNPIHNFICWFPAHWAIILLLWPK</sequence>
<organism evidence="2">
    <name type="scientific">Rhizophora mucronata</name>
    <name type="common">Asiatic mangrove</name>
    <dbReference type="NCBI Taxonomy" id="61149"/>
    <lineage>
        <taxon>Eukaryota</taxon>
        <taxon>Viridiplantae</taxon>
        <taxon>Streptophyta</taxon>
        <taxon>Embryophyta</taxon>
        <taxon>Tracheophyta</taxon>
        <taxon>Spermatophyta</taxon>
        <taxon>Magnoliopsida</taxon>
        <taxon>eudicotyledons</taxon>
        <taxon>Gunneridae</taxon>
        <taxon>Pentapetalae</taxon>
        <taxon>rosids</taxon>
        <taxon>fabids</taxon>
        <taxon>Malpighiales</taxon>
        <taxon>Rhizophoraceae</taxon>
        <taxon>Rhizophora</taxon>
    </lineage>
</organism>
<dbReference type="EMBL" id="GGEC01064857">
    <property type="protein sequence ID" value="MBX45341.1"/>
    <property type="molecule type" value="Transcribed_RNA"/>
</dbReference>
<protein>
    <submittedName>
        <fullName evidence="2">Uncharacterized protein</fullName>
    </submittedName>
</protein>
<dbReference type="AlphaFoldDB" id="A0A2P2NSH2"/>
<feature type="transmembrane region" description="Helical" evidence="1">
    <location>
        <begin position="21"/>
        <end position="40"/>
    </location>
</feature>
<keyword evidence="1" id="KW-1133">Transmembrane helix</keyword>
<reference evidence="2" key="1">
    <citation type="submission" date="2018-02" db="EMBL/GenBank/DDBJ databases">
        <title>Rhizophora mucronata_Transcriptome.</title>
        <authorList>
            <person name="Meera S.P."/>
            <person name="Sreeshan A."/>
            <person name="Augustine A."/>
        </authorList>
    </citation>
    <scope>NUCLEOTIDE SEQUENCE</scope>
    <source>
        <tissue evidence="2">Leaf</tissue>
    </source>
</reference>
<keyword evidence="1" id="KW-0472">Membrane</keyword>
<keyword evidence="1" id="KW-0812">Transmembrane</keyword>
<accession>A0A2P2NSH2</accession>
<proteinExistence type="predicted"/>
<evidence type="ECO:0000313" key="2">
    <source>
        <dbReference type="EMBL" id="MBX45341.1"/>
    </source>
</evidence>